<dbReference type="Pfam" id="PF24068">
    <property type="entry name" value="TPD1_C"/>
    <property type="match status" value="1"/>
</dbReference>
<accession>A0A3L6RNQ2</accession>
<dbReference type="InterPro" id="IPR040361">
    <property type="entry name" value="TPD1"/>
</dbReference>
<evidence type="ECO:0000256" key="1">
    <source>
        <dbReference type="ARBA" id="ARBA00022729"/>
    </source>
</evidence>
<comment type="caution">
    <text evidence="2">The sequence shown here is derived from an EMBL/GenBank/DDBJ whole genome shotgun (WGS) entry which is preliminary data.</text>
</comment>
<keyword evidence="3" id="KW-1185">Reference proteome</keyword>
<dbReference type="STRING" id="4540.A0A3L6RNQ2"/>
<dbReference type="OrthoDB" id="1572689at2759"/>
<sequence length="87" mass="9546">MVDVMNRCMGDLGNGECAIAGIHVRCGWFSLVRLVDPHKFRLLWHDDCLLNDGQPLLMAARPSPSSTPTHSSMTSRVATCVHPTVSQ</sequence>
<organism evidence="2 3">
    <name type="scientific">Panicum miliaceum</name>
    <name type="common">Proso millet</name>
    <name type="synonym">Broomcorn millet</name>
    <dbReference type="NCBI Taxonomy" id="4540"/>
    <lineage>
        <taxon>Eukaryota</taxon>
        <taxon>Viridiplantae</taxon>
        <taxon>Streptophyta</taxon>
        <taxon>Embryophyta</taxon>
        <taxon>Tracheophyta</taxon>
        <taxon>Spermatophyta</taxon>
        <taxon>Magnoliopsida</taxon>
        <taxon>Liliopsida</taxon>
        <taxon>Poales</taxon>
        <taxon>Poaceae</taxon>
        <taxon>PACMAD clade</taxon>
        <taxon>Panicoideae</taxon>
        <taxon>Panicodae</taxon>
        <taxon>Paniceae</taxon>
        <taxon>Panicinae</taxon>
        <taxon>Panicum</taxon>
        <taxon>Panicum sect. Panicum</taxon>
    </lineage>
</organism>
<reference evidence="3" key="1">
    <citation type="journal article" date="2019" name="Nat. Commun.">
        <title>The genome of broomcorn millet.</title>
        <authorList>
            <person name="Zou C."/>
            <person name="Miki D."/>
            <person name="Li D."/>
            <person name="Tang Q."/>
            <person name="Xiao L."/>
            <person name="Rajput S."/>
            <person name="Deng P."/>
            <person name="Jia W."/>
            <person name="Huang R."/>
            <person name="Zhang M."/>
            <person name="Sun Y."/>
            <person name="Hu J."/>
            <person name="Fu X."/>
            <person name="Schnable P.S."/>
            <person name="Li F."/>
            <person name="Zhang H."/>
            <person name="Feng B."/>
            <person name="Zhu X."/>
            <person name="Liu R."/>
            <person name="Schnable J.C."/>
            <person name="Zhu J.-K."/>
            <person name="Zhang H."/>
        </authorList>
    </citation>
    <scope>NUCLEOTIDE SEQUENCE [LARGE SCALE GENOMIC DNA]</scope>
</reference>
<dbReference type="GO" id="GO:0001709">
    <property type="term" value="P:cell fate determination"/>
    <property type="evidence" value="ECO:0007669"/>
    <property type="project" value="TreeGrafter"/>
</dbReference>
<proteinExistence type="predicted"/>
<gene>
    <name evidence="2" type="ORF">C2845_PM11G05600</name>
</gene>
<protein>
    <submittedName>
        <fullName evidence="2">TPD1</fullName>
    </submittedName>
</protein>
<dbReference type="PANTHER" id="PTHR33184">
    <property type="entry name" value="PROTEIN TAPETUM DETERMINANT 1-LIKE-RELATED"/>
    <property type="match status" value="1"/>
</dbReference>
<dbReference type="AlphaFoldDB" id="A0A3L6RNQ2"/>
<evidence type="ECO:0000313" key="2">
    <source>
        <dbReference type="EMBL" id="RLN07481.1"/>
    </source>
</evidence>
<keyword evidence="1" id="KW-0732">Signal</keyword>
<name>A0A3L6RNQ2_PANMI</name>
<dbReference type="PANTHER" id="PTHR33184:SF61">
    <property type="entry name" value="TPD1 PROTEIN HOMOLOG 1"/>
    <property type="match status" value="1"/>
</dbReference>
<dbReference type="EMBL" id="PQIB02000007">
    <property type="protein sequence ID" value="RLN07481.1"/>
    <property type="molecule type" value="Genomic_DNA"/>
</dbReference>
<evidence type="ECO:0000313" key="3">
    <source>
        <dbReference type="Proteomes" id="UP000275267"/>
    </source>
</evidence>
<dbReference type="Proteomes" id="UP000275267">
    <property type="component" value="Unassembled WGS sequence"/>
</dbReference>